<name>A0A2W0HAA6_9BACI</name>
<comment type="caution">
    <text evidence="2">The sequence shown here is derived from an EMBL/GenBank/DDBJ whole genome shotgun (WGS) entry which is preliminary data.</text>
</comment>
<dbReference type="PANTHER" id="PTHR40078">
    <property type="entry name" value="INTEGRAL MEMBRANE PROTEIN-RELATED"/>
    <property type="match status" value="1"/>
</dbReference>
<feature type="transmembrane region" description="Helical" evidence="1">
    <location>
        <begin position="83"/>
        <end position="101"/>
    </location>
</feature>
<protein>
    <recommendedName>
        <fullName evidence="4">YitT family protein</fullName>
    </recommendedName>
</protein>
<proteinExistence type="predicted"/>
<dbReference type="Pfam" id="PF19700">
    <property type="entry name" value="DUF6198"/>
    <property type="match status" value="1"/>
</dbReference>
<reference evidence="2 3" key="1">
    <citation type="submission" date="2017-10" db="EMBL/GenBank/DDBJ databases">
        <title>Bacillus sp. nov., a halophilic bacterium isolated from a Yangshapao Lake.</title>
        <authorList>
            <person name="Wang H."/>
        </authorList>
    </citation>
    <scope>NUCLEOTIDE SEQUENCE [LARGE SCALE GENOMIC DNA]</scope>
    <source>
        <strain evidence="2 3">YSP-3</strain>
    </source>
</reference>
<evidence type="ECO:0000313" key="2">
    <source>
        <dbReference type="EMBL" id="PYZ98793.1"/>
    </source>
</evidence>
<organism evidence="2 3">
    <name type="scientific">Alteribacter lacisalsi</name>
    <dbReference type="NCBI Taxonomy" id="2045244"/>
    <lineage>
        <taxon>Bacteria</taxon>
        <taxon>Bacillati</taxon>
        <taxon>Bacillota</taxon>
        <taxon>Bacilli</taxon>
        <taxon>Bacillales</taxon>
        <taxon>Bacillaceae</taxon>
        <taxon>Alteribacter</taxon>
    </lineage>
</organism>
<accession>A0A2W0HAA6</accession>
<dbReference type="RefSeq" id="WP_110518964.1">
    <property type="nucleotide sequence ID" value="NZ_PDOF01000001.1"/>
</dbReference>
<evidence type="ECO:0008006" key="4">
    <source>
        <dbReference type="Google" id="ProtNLM"/>
    </source>
</evidence>
<dbReference type="AlphaFoldDB" id="A0A2W0HAA6"/>
<dbReference type="EMBL" id="PDOF01000001">
    <property type="protein sequence ID" value="PYZ98793.1"/>
    <property type="molecule type" value="Genomic_DNA"/>
</dbReference>
<evidence type="ECO:0000256" key="1">
    <source>
        <dbReference type="SAM" id="Phobius"/>
    </source>
</evidence>
<keyword evidence="1" id="KW-1133">Transmembrane helix</keyword>
<keyword evidence="3" id="KW-1185">Reference proteome</keyword>
<keyword evidence="1" id="KW-0472">Membrane</keyword>
<dbReference type="OrthoDB" id="154912at2"/>
<dbReference type="Proteomes" id="UP000248066">
    <property type="component" value="Unassembled WGS sequence"/>
</dbReference>
<evidence type="ECO:0000313" key="3">
    <source>
        <dbReference type="Proteomes" id="UP000248066"/>
    </source>
</evidence>
<gene>
    <name evidence="2" type="ORF">CR205_09535</name>
</gene>
<feature type="transmembrane region" description="Helical" evidence="1">
    <location>
        <begin position="107"/>
        <end position="130"/>
    </location>
</feature>
<dbReference type="InterPro" id="IPR038750">
    <property type="entry name" value="YczE/YyaS-like"/>
</dbReference>
<feature type="transmembrane region" description="Helical" evidence="1">
    <location>
        <begin position="52"/>
        <end position="71"/>
    </location>
</feature>
<feature type="transmembrane region" description="Helical" evidence="1">
    <location>
        <begin position="164"/>
        <end position="186"/>
    </location>
</feature>
<feature type="transmembrane region" description="Helical" evidence="1">
    <location>
        <begin position="12"/>
        <end position="32"/>
    </location>
</feature>
<keyword evidence="1" id="KW-0812">Transmembrane</keyword>
<sequence>MTRFYPREQLLFRWAVYVLGLLVMSLGIALIIRADLGASPWDVLHIGLNMQFGLTIGTWTIIMGFFMLITATMLTKEWPQTGAYLNMVLVGVFVDIHLLLISTPAGIAPQSAMLVTGILMMGFGIGIYICPRCGAGPRDSFMLAVSERTGMTVSRVRGLMELTVLGAGWFLGGPVFIGTILFSLTIGHVTGKSLAFCQGWMDRRMERGITVENIH</sequence>
<dbReference type="PANTHER" id="PTHR40078:SF1">
    <property type="entry name" value="INTEGRAL MEMBRANE PROTEIN"/>
    <property type="match status" value="1"/>
</dbReference>